<evidence type="ECO:0000313" key="4">
    <source>
        <dbReference type="Proteomes" id="UP000031056"/>
    </source>
</evidence>
<dbReference type="OrthoDB" id="10260794at2759"/>
<evidence type="ECO:0000259" key="2">
    <source>
        <dbReference type="SMART" id="SM00581"/>
    </source>
</evidence>
<reference evidence="3 4" key="1">
    <citation type="journal article" date="2014" name="MBio">
        <title>The Ordospora colligata genome; evolution of extreme reduction in microsporidia and host-to-parasite horizontal gene transfer.</title>
        <authorList>
            <person name="Pombert J.-F."/>
            <person name="Haag K.L."/>
            <person name="Beidas S."/>
            <person name="Ebert D."/>
            <person name="Keeling P.J."/>
        </authorList>
    </citation>
    <scope>NUCLEOTIDE SEQUENCE [LARGE SCALE GENOMIC DNA]</scope>
    <source>
        <strain evidence="3 4">OC4</strain>
    </source>
</reference>
<dbReference type="InterPro" id="IPR052584">
    <property type="entry name" value="U2_snRNP_Complex_Component"/>
</dbReference>
<evidence type="ECO:0000256" key="1">
    <source>
        <dbReference type="SAM" id="MobiDB-lite"/>
    </source>
</evidence>
<evidence type="ECO:0000313" key="3">
    <source>
        <dbReference type="EMBL" id="KHN68915.1"/>
    </source>
</evidence>
<dbReference type="AlphaFoldDB" id="A0A0B2UIV7"/>
<name>A0A0B2UIV7_9MICR</name>
<gene>
    <name evidence="3" type="ORF">M896_121380</name>
</gene>
<feature type="domain" description="PSP proline-rich" evidence="2">
    <location>
        <begin position="177"/>
        <end position="230"/>
    </location>
</feature>
<dbReference type="GeneID" id="26262655"/>
<protein>
    <recommendedName>
        <fullName evidence="2">PSP proline-rich domain-containing protein</fullName>
    </recommendedName>
</protein>
<dbReference type="VEuPathDB" id="MicrosporidiaDB:M896_121380"/>
<dbReference type="InterPro" id="IPR006568">
    <property type="entry name" value="PSP_pro-rich"/>
</dbReference>
<organism evidence="3 4">
    <name type="scientific">Ordospora colligata OC4</name>
    <dbReference type="NCBI Taxonomy" id="1354746"/>
    <lineage>
        <taxon>Eukaryota</taxon>
        <taxon>Fungi</taxon>
        <taxon>Fungi incertae sedis</taxon>
        <taxon>Microsporidia</taxon>
        <taxon>Ordosporidae</taxon>
        <taxon>Ordospora</taxon>
    </lineage>
</organism>
<feature type="compositionally biased region" description="Basic residues" evidence="1">
    <location>
        <begin position="401"/>
        <end position="413"/>
    </location>
</feature>
<dbReference type="GO" id="GO:0005634">
    <property type="term" value="C:nucleus"/>
    <property type="evidence" value="ECO:0007669"/>
    <property type="project" value="InterPro"/>
</dbReference>
<keyword evidence="4" id="KW-1185">Reference proteome</keyword>
<dbReference type="STRING" id="1354746.A0A0B2UIV7"/>
<dbReference type="InParanoid" id="A0A0B2UIV7"/>
<feature type="region of interest" description="Disordered" evidence="1">
    <location>
        <begin position="389"/>
        <end position="413"/>
    </location>
</feature>
<dbReference type="EMBL" id="JOKQ01000012">
    <property type="protein sequence ID" value="KHN68915.1"/>
    <property type="molecule type" value="Genomic_DNA"/>
</dbReference>
<accession>A0A0B2UIV7</accession>
<dbReference type="Proteomes" id="UP000031056">
    <property type="component" value="Unassembled WGS sequence"/>
</dbReference>
<dbReference type="HOGENOM" id="CLU_055318_1_0_1"/>
<dbReference type="PANTHER" id="PTHR12785:SF6">
    <property type="entry name" value="SPLICING FACTOR 3B SUBUNIT 2"/>
    <property type="match status" value="1"/>
</dbReference>
<feature type="compositionally biased region" description="Basic and acidic residues" evidence="1">
    <location>
        <begin position="389"/>
        <end position="400"/>
    </location>
</feature>
<dbReference type="Pfam" id="PF04046">
    <property type="entry name" value="PSP"/>
    <property type="match status" value="1"/>
</dbReference>
<dbReference type="SMART" id="SM00581">
    <property type="entry name" value="PSP"/>
    <property type="match status" value="1"/>
</dbReference>
<dbReference type="Pfam" id="PF04037">
    <property type="entry name" value="DUF382"/>
    <property type="match status" value="1"/>
</dbReference>
<dbReference type="InterPro" id="IPR007180">
    <property type="entry name" value="DUF382"/>
</dbReference>
<comment type="caution">
    <text evidence="3">The sequence shown here is derived from an EMBL/GenBank/DDBJ whole genome shotgun (WGS) entry which is preliminary data.</text>
</comment>
<sequence length="413" mass="47808">MHALMCARKVDKEYLFVYSSHLHTKPVCKRQRKKTEILHRYQELKLSVPYPSVFEIEDATCPDPITYNRIKGRSGVVAVPAYWKLGLKRMFPREYAKPKYQVPASIVRTGIPELRSLMKEREAGMSLRERVKEKLYPKLGKSSVNQRLLYDAFFNEEIDIRTTRYGCVFDPRSDYFVHMYTPGKISQELMDALGIDDKTPPPWLLAMQRNGMPSSYPDALIPGLNSPIPNGCVYGYQPKGWGEPLYKLEASDTRNEVEYVYDANNQYTNLAYVEYLEERTKLDKSIQIQPNTCLNNEASKVVFDMPEHRVRKNIMNNEINEEDITSAKQPNTNEEDVDAIQVNQPNINKQGIIQVNQPNTNEEGIISVKQSDNPKDVTDESIVQEQIKDIEQQQHTDTKKNSKNKKLYKNIRF</sequence>
<dbReference type="PANTHER" id="PTHR12785">
    <property type="entry name" value="SPLICING FACTOR 3B"/>
    <property type="match status" value="1"/>
</dbReference>
<proteinExistence type="predicted"/>
<dbReference type="RefSeq" id="XP_014562957.1">
    <property type="nucleotide sequence ID" value="XM_014707471.1"/>
</dbReference>